<evidence type="ECO:0000313" key="2">
    <source>
        <dbReference type="Proteomes" id="UP000830768"/>
    </source>
</evidence>
<proteinExistence type="predicted"/>
<keyword evidence="2" id="KW-1185">Reference proteome</keyword>
<gene>
    <name evidence="1" type="ORF">LCI18_013182</name>
</gene>
<dbReference type="Proteomes" id="UP000830768">
    <property type="component" value="Chromosome 11"/>
</dbReference>
<reference evidence="1" key="1">
    <citation type="submission" date="2021-11" db="EMBL/GenBank/DDBJ databases">
        <title>Fusarium solani-melongenae Genome sequencing and assembly.</title>
        <authorList>
            <person name="Xie S."/>
            <person name="Huang L."/>
            <person name="Zhang X."/>
        </authorList>
    </citation>
    <scope>NUCLEOTIDE SEQUENCE</scope>
    <source>
        <strain evidence="1">CRI 24-3</strain>
    </source>
</reference>
<evidence type="ECO:0000313" key="1">
    <source>
        <dbReference type="EMBL" id="UPL02248.1"/>
    </source>
</evidence>
<name>A0ACD3ZMC0_FUSSC</name>
<dbReference type="EMBL" id="CP090039">
    <property type="protein sequence ID" value="UPL02248.1"/>
    <property type="molecule type" value="Genomic_DNA"/>
</dbReference>
<accession>A0ACD3ZMC0</accession>
<sequence length="242" mass="27895">MPDAPMCGMAKNRLLWPVEKHWLNVRFLNGSRSSRELVRSIVEEHFDFLPIGIKFYFYQRGKTGEVDIRIKFSNTSRCYVGTAAKSVRRGSKPTMRLDLETPKCFSGQDRRLCLHKSVLHEFGHALGLFHGHQHLSYGKKWDMTLLQYRTGWSQQMAHHSYAPIHPKARLWSPMIQSLSCTTSSERAMSSTARQRFPATPSCRREIKESSPCSTRHERRARLCNRETTQRKTLPRSKSGGSA</sequence>
<organism evidence="1 2">
    <name type="scientific">Fusarium solani subsp. cucurbitae</name>
    <name type="common">Neocosmosporum cucurbitae</name>
    <dbReference type="NCBI Taxonomy" id="2747967"/>
    <lineage>
        <taxon>Eukaryota</taxon>
        <taxon>Fungi</taxon>
        <taxon>Dikarya</taxon>
        <taxon>Ascomycota</taxon>
        <taxon>Pezizomycotina</taxon>
        <taxon>Sordariomycetes</taxon>
        <taxon>Hypocreomycetidae</taxon>
        <taxon>Hypocreales</taxon>
        <taxon>Nectriaceae</taxon>
        <taxon>Fusarium</taxon>
        <taxon>Fusarium solani species complex</taxon>
    </lineage>
</organism>
<protein>
    <submittedName>
        <fullName evidence="1">Uncharacterized protein</fullName>
    </submittedName>
</protein>